<dbReference type="InterPro" id="IPR010982">
    <property type="entry name" value="Lambda_DNA-bd_dom_sf"/>
</dbReference>
<dbReference type="CDD" id="cd01392">
    <property type="entry name" value="HTH_LacI"/>
    <property type="match status" value="1"/>
</dbReference>
<organism evidence="5 6">
    <name type="scientific">Phytohabitans aurantiacus</name>
    <dbReference type="NCBI Taxonomy" id="3016789"/>
    <lineage>
        <taxon>Bacteria</taxon>
        <taxon>Bacillati</taxon>
        <taxon>Actinomycetota</taxon>
        <taxon>Actinomycetes</taxon>
        <taxon>Micromonosporales</taxon>
        <taxon>Micromonosporaceae</taxon>
    </lineage>
</organism>
<dbReference type="SUPFAM" id="SSF47413">
    <property type="entry name" value="lambda repressor-like DNA-binding domains"/>
    <property type="match status" value="1"/>
</dbReference>
<protein>
    <submittedName>
        <fullName evidence="5">LacI family transcriptional regulator</fullName>
    </submittedName>
</protein>
<evidence type="ECO:0000256" key="1">
    <source>
        <dbReference type="ARBA" id="ARBA00023015"/>
    </source>
</evidence>
<dbReference type="InterPro" id="IPR028082">
    <property type="entry name" value="Peripla_BP_I"/>
</dbReference>
<gene>
    <name evidence="5" type="ORF">Pa4123_76660</name>
</gene>
<dbReference type="PROSITE" id="PS00356">
    <property type="entry name" value="HTH_LACI_1"/>
    <property type="match status" value="1"/>
</dbReference>
<dbReference type="Pfam" id="PF13377">
    <property type="entry name" value="Peripla_BP_3"/>
    <property type="match status" value="1"/>
</dbReference>
<reference evidence="5" key="1">
    <citation type="submission" date="2022-12" db="EMBL/GenBank/DDBJ databases">
        <title>New Phytohabitans aurantiacus sp. RD004123 nov., an actinomycete isolated from soil.</title>
        <authorList>
            <person name="Triningsih D.W."/>
            <person name="Harunari E."/>
            <person name="Igarashi Y."/>
        </authorList>
    </citation>
    <scope>NUCLEOTIDE SEQUENCE</scope>
    <source>
        <strain evidence="5">RD004123</strain>
    </source>
</reference>
<dbReference type="PROSITE" id="PS50932">
    <property type="entry name" value="HTH_LACI_2"/>
    <property type="match status" value="1"/>
</dbReference>
<accession>A0ABQ5R858</accession>
<name>A0ABQ5R858_9ACTN</name>
<feature type="domain" description="HTH lacI-type" evidence="4">
    <location>
        <begin position="13"/>
        <end position="67"/>
    </location>
</feature>
<keyword evidence="2" id="KW-0238">DNA-binding</keyword>
<evidence type="ECO:0000259" key="4">
    <source>
        <dbReference type="PROSITE" id="PS50932"/>
    </source>
</evidence>
<dbReference type="EMBL" id="BSDI01000060">
    <property type="protein sequence ID" value="GLI02388.1"/>
    <property type="molecule type" value="Genomic_DNA"/>
</dbReference>
<keyword evidence="6" id="KW-1185">Reference proteome</keyword>
<dbReference type="PANTHER" id="PTHR30146">
    <property type="entry name" value="LACI-RELATED TRANSCRIPTIONAL REPRESSOR"/>
    <property type="match status" value="1"/>
</dbReference>
<evidence type="ECO:0000313" key="5">
    <source>
        <dbReference type="EMBL" id="GLI02388.1"/>
    </source>
</evidence>
<dbReference type="InterPro" id="IPR046335">
    <property type="entry name" value="LacI/GalR-like_sensor"/>
</dbReference>
<dbReference type="SMART" id="SM00354">
    <property type="entry name" value="HTH_LACI"/>
    <property type="match status" value="1"/>
</dbReference>
<dbReference type="Gene3D" id="3.40.50.2300">
    <property type="match status" value="2"/>
</dbReference>
<dbReference type="SUPFAM" id="SSF53822">
    <property type="entry name" value="Periplasmic binding protein-like I"/>
    <property type="match status" value="1"/>
</dbReference>
<proteinExistence type="predicted"/>
<evidence type="ECO:0000256" key="3">
    <source>
        <dbReference type="ARBA" id="ARBA00023163"/>
    </source>
</evidence>
<evidence type="ECO:0000256" key="2">
    <source>
        <dbReference type="ARBA" id="ARBA00023125"/>
    </source>
</evidence>
<dbReference type="PANTHER" id="PTHR30146:SF109">
    <property type="entry name" value="HTH-TYPE TRANSCRIPTIONAL REGULATOR GALS"/>
    <property type="match status" value="1"/>
</dbReference>
<keyword evidence="1" id="KW-0805">Transcription regulation</keyword>
<dbReference type="Gene3D" id="1.10.260.40">
    <property type="entry name" value="lambda repressor-like DNA-binding domains"/>
    <property type="match status" value="1"/>
</dbReference>
<dbReference type="Proteomes" id="UP001144280">
    <property type="component" value="Unassembled WGS sequence"/>
</dbReference>
<comment type="caution">
    <text evidence="5">The sequence shown here is derived from an EMBL/GenBank/DDBJ whole genome shotgun (WGS) entry which is preliminary data.</text>
</comment>
<dbReference type="InterPro" id="IPR000843">
    <property type="entry name" value="HTH_LacI"/>
</dbReference>
<sequence>MIAHMSRPATHRATLDDVARAAGVSRSTASRVIAGYGPASAATRDRVVEAAGQLGYAPNPAARALVTGTGFRLVVAVVGATPDVLHDPYVDRVVSTAASMCAPHDVGVSLRWLSLNAPSDLYAMASDPSVHSVLLVNTTQAVLDAVPARLLGRVVSIGVGSPQVPGFDVDNGGAAAATLAHLYDSGRRRIAMVTGPQWMPCTHRPVESYLAAMRAAGLPARSVEGDFTVASGRTGMAEVLHRWPDTDAVFAGSDAMALGALAVLRERGVDVPGDIAVAGFDDVPFAALSAPALTTATHPVEEIAAGAVTALMAGSRVPPATAYASRLVLRESA</sequence>
<keyword evidence="3" id="KW-0804">Transcription</keyword>
<dbReference type="Pfam" id="PF00356">
    <property type="entry name" value="LacI"/>
    <property type="match status" value="1"/>
</dbReference>
<evidence type="ECO:0000313" key="6">
    <source>
        <dbReference type="Proteomes" id="UP001144280"/>
    </source>
</evidence>
<dbReference type="CDD" id="cd06267">
    <property type="entry name" value="PBP1_LacI_sugar_binding-like"/>
    <property type="match status" value="1"/>
</dbReference>